<dbReference type="EMBL" id="MWML01000362">
    <property type="protein sequence ID" value="TCG03652.1"/>
    <property type="molecule type" value="Genomic_DNA"/>
</dbReference>
<keyword evidence="2" id="KW-1185">Reference proteome</keyword>
<accession>A0A4R0X4I0</accession>
<reference evidence="1 2" key="1">
    <citation type="submission" date="2017-02" db="EMBL/GenBank/DDBJ databases">
        <title>Paraburkholderia sophoroidis sp. nov. and Paraburkholderia steynii sp. nov. rhizobial symbionts of the fynbos legume Hypocalyptus sophoroides.</title>
        <authorList>
            <person name="Steenkamp E.T."/>
            <person name="Beukes C.W."/>
            <person name="Van Zyl E."/>
            <person name="Avontuur J."/>
            <person name="Chan W.Y."/>
            <person name="Hassen A."/>
            <person name="Palmer M."/>
            <person name="Mthombeni L."/>
            <person name="Phalane F."/>
            <person name="Sereme K."/>
            <person name="Venter S.N."/>
        </authorList>
    </citation>
    <scope>NUCLEOTIDE SEQUENCE [LARGE SCALE GENOMIC DNA]</scope>
    <source>
        <strain evidence="1 2">HC1.1ba</strain>
    </source>
</reference>
<dbReference type="AlphaFoldDB" id="A0A4R0X4I0"/>
<evidence type="ECO:0000313" key="1">
    <source>
        <dbReference type="EMBL" id="TCG03652.1"/>
    </source>
</evidence>
<comment type="caution">
    <text evidence="1">The sequence shown here is derived from an EMBL/GenBank/DDBJ whole genome shotgun (WGS) entry which is preliminary data.</text>
</comment>
<sequence>MRQVSACAASVRATRNSGGDFSFFSDRDAKDGAKLVQWVVTKLPVQHAVFSARDMPTVLAGHQALFMTDLMVFDATAWLRYGTSLGAGLHRHRLGHCKTGTCCIHAALRSIIVLPTRTAGFDRKGVSSETEYFVFTGLLDIAREEPVFQITRLVTHKNTGNLPSPYSAFTTDR</sequence>
<dbReference type="Proteomes" id="UP000294200">
    <property type="component" value="Unassembled WGS sequence"/>
</dbReference>
<gene>
    <name evidence="1" type="ORF">BZM27_46820</name>
</gene>
<proteinExistence type="predicted"/>
<organism evidence="1 2">
    <name type="scientific">Paraburkholderia steynii</name>
    <dbReference type="NCBI Taxonomy" id="1245441"/>
    <lineage>
        <taxon>Bacteria</taxon>
        <taxon>Pseudomonadati</taxon>
        <taxon>Pseudomonadota</taxon>
        <taxon>Betaproteobacteria</taxon>
        <taxon>Burkholderiales</taxon>
        <taxon>Burkholderiaceae</taxon>
        <taxon>Paraburkholderia</taxon>
    </lineage>
</organism>
<evidence type="ECO:0000313" key="2">
    <source>
        <dbReference type="Proteomes" id="UP000294200"/>
    </source>
</evidence>
<name>A0A4R0X4I0_9BURK</name>
<protein>
    <submittedName>
        <fullName evidence="1">Uncharacterized protein</fullName>
    </submittedName>
</protein>